<dbReference type="AlphaFoldDB" id="A0A5C7I2L0"/>
<dbReference type="InterPro" id="IPR023395">
    <property type="entry name" value="MCP_dom_sf"/>
</dbReference>
<dbReference type="InterPro" id="IPR044712">
    <property type="entry name" value="SLC25A32-like"/>
</dbReference>
<comment type="subcellular location">
    <subcellularLocation>
        <location evidence="1">Membrane</location>
        <topology evidence="1">Multi-pass membrane protein</topology>
    </subcellularLocation>
</comment>
<dbReference type="GO" id="GO:0003676">
    <property type="term" value="F:nucleic acid binding"/>
    <property type="evidence" value="ECO:0007669"/>
    <property type="project" value="InterPro"/>
</dbReference>
<feature type="repeat" description="Solcar" evidence="8">
    <location>
        <begin position="199"/>
        <end position="287"/>
    </location>
</feature>
<evidence type="ECO:0000256" key="1">
    <source>
        <dbReference type="ARBA" id="ARBA00004141"/>
    </source>
</evidence>
<dbReference type="GO" id="GO:0016020">
    <property type="term" value="C:membrane"/>
    <property type="evidence" value="ECO:0007669"/>
    <property type="project" value="UniProtKB-SubCell"/>
</dbReference>
<proteinExistence type="inferred from homology"/>
<reference evidence="12" key="1">
    <citation type="journal article" date="2019" name="Gigascience">
        <title>De novo genome assembly of the endangered Acer yangbiense, a plant species with extremely small populations endemic to Yunnan Province, China.</title>
        <authorList>
            <person name="Yang J."/>
            <person name="Wariss H.M."/>
            <person name="Tao L."/>
            <person name="Zhang R."/>
            <person name="Yun Q."/>
            <person name="Hollingsworth P."/>
            <person name="Dao Z."/>
            <person name="Luo G."/>
            <person name="Guo H."/>
            <person name="Ma Y."/>
            <person name="Sun W."/>
        </authorList>
    </citation>
    <scope>NUCLEOTIDE SEQUENCE [LARGE SCALE GENOMIC DNA]</scope>
    <source>
        <strain evidence="12">cv. Malutang</strain>
    </source>
</reference>
<evidence type="ECO:0000256" key="4">
    <source>
        <dbReference type="ARBA" id="ARBA00022692"/>
    </source>
</evidence>
<keyword evidence="12" id="KW-1185">Reference proteome</keyword>
<dbReference type="Pfam" id="PF13456">
    <property type="entry name" value="RVT_3"/>
    <property type="match status" value="1"/>
</dbReference>
<accession>A0A5C7I2L0</accession>
<dbReference type="Gene3D" id="1.50.40.10">
    <property type="entry name" value="Mitochondrial carrier domain"/>
    <property type="match status" value="1"/>
</dbReference>
<dbReference type="Pfam" id="PF00153">
    <property type="entry name" value="Mito_carr"/>
    <property type="match status" value="3"/>
</dbReference>
<dbReference type="PRINTS" id="PR00926">
    <property type="entry name" value="MITOCARRIER"/>
</dbReference>
<evidence type="ECO:0000256" key="9">
    <source>
        <dbReference type="RuleBase" id="RU000488"/>
    </source>
</evidence>
<keyword evidence="3 9" id="KW-0813">Transport</keyword>
<organism evidence="11 12">
    <name type="scientific">Acer yangbiense</name>
    <dbReference type="NCBI Taxonomy" id="1000413"/>
    <lineage>
        <taxon>Eukaryota</taxon>
        <taxon>Viridiplantae</taxon>
        <taxon>Streptophyta</taxon>
        <taxon>Embryophyta</taxon>
        <taxon>Tracheophyta</taxon>
        <taxon>Spermatophyta</taxon>
        <taxon>Magnoliopsida</taxon>
        <taxon>eudicotyledons</taxon>
        <taxon>Gunneridae</taxon>
        <taxon>Pentapetalae</taxon>
        <taxon>rosids</taxon>
        <taxon>malvids</taxon>
        <taxon>Sapindales</taxon>
        <taxon>Sapindaceae</taxon>
        <taxon>Hippocastanoideae</taxon>
        <taxon>Acereae</taxon>
        <taxon>Acer</taxon>
    </lineage>
</organism>
<dbReference type="SUPFAM" id="SSF103506">
    <property type="entry name" value="Mitochondrial carrier"/>
    <property type="match status" value="1"/>
</dbReference>
<evidence type="ECO:0000256" key="5">
    <source>
        <dbReference type="ARBA" id="ARBA00022737"/>
    </source>
</evidence>
<evidence type="ECO:0000313" key="12">
    <source>
        <dbReference type="Proteomes" id="UP000323000"/>
    </source>
</evidence>
<dbReference type="InterPro" id="IPR002067">
    <property type="entry name" value="MCP"/>
</dbReference>
<feature type="repeat" description="Solcar" evidence="8">
    <location>
        <begin position="299"/>
        <end position="387"/>
    </location>
</feature>
<dbReference type="GO" id="GO:0004523">
    <property type="term" value="F:RNA-DNA hybrid ribonuclease activity"/>
    <property type="evidence" value="ECO:0007669"/>
    <property type="project" value="InterPro"/>
</dbReference>
<dbReference type="OrthoDB" id="10266426at2759"/>
<dbReference type="GO" id="GO:0051724">
    <property type="term" value="F:NAD transmembrane transporter activity"/>
    <property type="evidence" value="ECO:0007669"/>
    <property type="project" value="UniProtKB-ARBA"/>
</dbReference>
<name>A0A5C7I2L0_9ROSI</name>
<evidence type="ECO:0000256" key="6">
    <source>
        <dbReference type="ARBA" id="ARBA00022989"/>
    </source>
</evidence>
<gene>
    <name evidence="11" type="ORF">EZV62_010348</name>
</gene>
<keyword evidence="7 8" id="KW-0472">Membrane</keyword>
<evidence type="ECO:0000256" key="2">
    <source>
        <dbReference type="ARBA" id="ARBA00006375"/>
    </source>
</evidence>
<keyword evidence="4 8" id="KW-0812">Transmembrane</keyword>
<sequence length="401" mass="43843">MGVYKINTDAALNLHDKPQIAEAMAILEGIRLAGNSKLLPATLESNALFVVLTVGKKEASSSKVGVVVNDILSFLIHVNVFSVNFVHRSANSVTHGLEDCPLCVENLVLGVIAATFVCPLDVIKTRLQVHGLPKLANGNVKGSLIVGSLQHIFHKEGLRGMYRGLSPTVLALLPNWAVYFTIYEQLKSFLCIHDENHHLSIGANMIAASGAGAATTIFTNPLWVVKTRLQTQGMRAGVVPYRSTLSALRRIAHEEGIRGWYSGLVPALAGISHVAIQFPTYETIKLYLADRENTTMDKVGARDVAVASSVSKIFASTLTYPHEVVRSRLQEQGHHSEKRYLGAVDCIRKVFQQEGVPGFYRGCATNLIRTTPAAVITFTSFEMIHRFLVSLYPPDPQPHTL</sequence>
<dbReference type="InterPro" id="IPR002156">
    <property type="entry name" value="RNaseH_domain"/>
</dbReference>
<dbReference type="InterPro" id="IPR044730">
    <property type="entry name" value="RNase_H-like_dom_plant"/>
</dbReference>
<feature type="domain" description="RNase H type-1" evidence="10">
    <location>
        <begin position="11"/>
        <end position="95"/>
    </location>
</feature>
<dbReference type="InterPro" id="IPR018108">
    <property type="entry name" value="MCP_transmembrane"/>
</dbReference>
<keyword evidence="6" id="KW-1133">Transmembrane helix</keyword>
<evidence type="ECO:0000256" key="8">
    <source>
        <dbReference type="PROSITE-ProRule" id="PRU00282"/>
    </source>
</evidence>
<protein>
    <recommendedName>
        <fullName evidence="10">RNase H type-1 domain-containing protein</fullName>
    </recommendedName>
</protein>
<dbReference type="PANTHER" id="PTHR45683">
    <property type="entry name" value="MITOCHONDRIAL NICOTINAMIDE ADENINE DINUCLEOTIDE TRANSPORTER 1-RELATED-RELATED"/>
    <property type="match status" value="1"/>
</dbReference>
<dbReference type="CDD" id="cd06222">
    <property type="entry name" value="RNase_H_like"/>
    <property type="match status" value="1"/>
</dbReference>
<comment type="caution">
    <text evidence="11">The sequence shown here is derived from an EMBL/GenBank/DDBJ whole genome shotgun (WGS) entry which is preliminary data.</text>
</comment>
<dbReference type="Proteomes" id="UP000323000">
    <property type="component" value="Chromosome 4"/>
</dbReference>
<evidence type="ECO:0000256" key="3">
    <source>
        <dbReference type="ARBA" id="ARBA00022448"/>
    </source>
</evidence>
<evidence type="ECO:0000256" key="7">
    <source>
        <dbReference type="ARBA" id="ARBA00023136"/>
    </source>
</evidence>
<evidence type="ECO:0000259" key="10">
    <source>
        <dbReference type="Pfam" id="PF13456"/>
    </source>
</evidence>
<comment type="similarity">
    <text evidence="2 9">Belongs to the mitochondrial carrier (TC 2.A.29) family.</text>
</comment>
<dbReference type="PROSITE" id="PS50920">
    <property type="entry name" value="SOLCAR"/>
    <property type="match status" value="3"/>
</dbReference>
<dbReference type="FunFam" id="1.50.40.10:FF:000081">
    <property type="entry name" value="NAD+ transporter"/>
    <property type="match status" value="1"/>
</dbReference>
<dbReference type="EMBL" id="VAHF01000004">
    <property type="protein sequence ID" value="TXG63354.1"/>
    <property type="molecule type" value="Genomic_DNA"/>
</dbReference>
<evidence type="ECO:0000313" key="11">
    <source>
        <dbReference type="EMBL" id="TXG63354.1"/>
    </source>
</evidence>
<dbReference type="FunFam" id="1.50.40.10:FF:000105">
    <property type="entry name" value="Nicotinamide adenine dinucleotide transporter 1, chloroplastic"/>
    <property type="match status" value="1"/>
</dbReference>
<feature type="repeat" description="Solcar" evidence="8">
    <location>
        <begin position="101"/>
        <end position="189"/>
    </location>
</feature>
<keyword evidence="5" id="KW-0677">Repeat</keyword>